<dbReference type="EMBL" id="JMQI01000066">
    <property type="protein sequence ID" value="KDN18152.1"/>
    <property type="molecule type" value="Genomic_DNA"/>
</dbReference>
<accession>A0A066TX45</accession>
<dbReference type="Proteomes" id="UP000027345">
    <property type="component" value="Unassembled WGS sequence"/>
</dbReference>
<evidence type="ECO:0008006" key="3">
    <source>
        <dbReference type="Google" id="ProtNLM"/>
    </source>
</evidence>
<dbReference type="eggNOG" id="ENOG5031Y0E">
    <property type="taxonomic scope" value="Bacteria"/>
</dbReference>
<comment type="caution">
    <text evidence="1">The sequence shown here is derived from an EMBL/GenBank/DDBJ whole genome shotgun (WGS) entry which is preliminary data.</text>
</comment>
<name>A0A066TX45_9PSEU</name>
<dbReference type="InterPro" id="IPR036689">
    <property type="entry name" value="ESAT-6-like_sf"/>
</dbReference>
<organism evidence="1 2">
    <name type="scientific">Amycolatopsis rifamycinica</name>
    <dbReference type="NCBI Taxonomy" id="287986"/>
    <lineage>
        <taxon>Bacteria</taxon>
        <taxon>Bacillati</taxon>
        <taxon>Actinomycetota</taxon>
        <taxon>Actinomycetes</taxon>
        <taxon>Pseudonocardiales</taxon>
        <taxon>Pseudonocardiaceae</taxon>
        <taxon>Amycolatopsis</taxon>
    </lineage>
</organism>
<evidence type="ECO:0000313" key="1">
    <source>
        <dbReference type="EMBL" id="KDN18152.1"/>
    </source>
</evidence>
<dbReference type="STRING" id="287986.DV20_32965"/>
<evidence type="ECO:0000313" key="2">
    <source>
        <dbReference type="Proteomes" id="UP000027345"/>
    </source>
</evidence>
<dbReference type="RefSeq" id="WP_043786878.1">
    <property type="nucleotide sequence ID" value="NZ_JMQI01000066.1"/>
</dbReference>
<sequence length="105" mass="10397">MSGGGYTATTEALSAASKTIGDLAEHLLDDNPDLQTPQVTAEKFGRAHGAHATKYTAGAQALWAAVSGYSSTLGSFGTNLGTAGSSYSANEDSQAGAITNAGGSL</sequence>
<reference evidence="1 2" key="1">
    <citation type="submission" date="2014-05" db="EMBL/GenBank/DDBJ databases">
        <title>Draft genome sequence of Amycolatopsis rifamycinica DSM 46095.</title>
        <authorList>
            <person name="Lal R."/>
            <person name="Saxena A."/>
            <person name="Kumari R."/>
            <person name="Mukherjee U."/>
            <person name="Singh P."/>
            <person name="Sangwan N."/>
            <person name="Mahato N.K."/>
        </authorList>
    </citation>
    <scope>NUCLEOTIDE SEQUENCE [LARGE SCALE GENOMIC DNA]</scope>
    <source>
        <strain evidence="1 2">DSM 46095</strain>
    </source>
</reference>
<dbReference type="AlphaFoldDB" id="A0A066TX45"/>
<dbReference type="OrthoDB" id="3627803at2"/>
<proteinExistence type="predicted"/>
<protein>
    <recommendedName>
        <fullName evidence="3">ESX-1 secretion-associated protein</fullName>
    </recommendedName>
</protein>
<gene>
    <name evidence="1" type="ORF">DV20_32965</name>
</gene>
<dbReference type="SUPFAM" id="SSF140453">
    <property type="entry name" value="EsxAB dimer-like"/>
    <property type="match status" value="1"/>
</dbReference>
<keyword evidence="2" id="KW-1185">Reference proteome</keyword>